<dbReference type="AlphaFoldDB" id="X1G0Z0"/>
<comment type="caution">
    <text evidence="1">The sequence shown here is derived from an EMBL/GenBank/DDBJ whole genome shotgun (WGS) entry which is preliminary data.</text>
</comment>
<proteinExistence type="predicted"/>
<gene>
    <name evidence="1" type="ORF">S03H2_29745</name>
</gene>
<dbReference type="EMBL" id="BARU01017968">
    <property type="protein sequence ID" value="GAH50917.1"/>
    <property type="molecule type" value="Genomic_DNA"/>
</dbReference>
<protein>
    <submittedName>
        <fullName evidence="1">Uncharacterized protein</fullName>
    </submittedName>
</protein>
<organism evidence="1">
    <name type="scientific">marine sediment metagenome</name>
    <dbReference type="NCBI Taxonomy" id="412755"/>
    <lineage>
        <taxon>unclassified sequences</taxon>
        <taxon>metagenomes</taxon>
        <taxon>ecological metagenomes</taxon>
    </lineage>
</organism>
<sequence length="61" mass="7047">MENLMNIVGKLASKLFIVIVITKNENNIIISRETKEITYLELGTYLLTHDIDKIKITEIIE</sequence>
<name>X1G0Z0_9ZZZZ</name>
<accession>X1G0Z0</accession>
<evidence type="ECO:0000313" key="1">
    <source>
        <dbReference type="EMBL" id="GAH50917.1"/>
    </source>
</evidence>
<reference evidence="1" key="1">
    <citation type="journal article" date="2014" name="Front. Microbiol.">
        <title>High frequency of phylogenetically diverse reductive dehalogenase-homologous genes in deep subseafloor sedimentary metagenomes.</title>
        <authorList>
            <person name="Kawai M."/>
            <person name="Futagami T."/>
            <person name="Toyoda A."/>
            <person name="Takaki Y."/>
            <person name="Nishi S."/>
            <person name="Hori S."/>
            <person name="Arai W."/>
            <person name="Tsubouchi T."/>
            <person name="Morono Y."/>
            <person name="Uchiyama I."/>
            <person name="Ito T."/>
            <person name="Fujiyama A."/>
            <person name="Inagaki F."/>
            <person name="Takami H."/>
        </authorList>
    </citation>
    <scope>NUCLEOTIDE SEQUENCE</scope>
    <source>
        <strain evidence="1">Expedition CK06-06</strain>
    </source>
</reference>